<protein>
    <submittedName>
        <fullName evidence="1">Uncharacterized protein</fullName>
    </submittedName>
</protein>
<gene>
    <name evidence="1" type="ORF">UFOVP1636_132</name>
</gene>
<name>A0A6J5SZX8_9CAUD</name>
<evidence type="ECO:0000313" key="1">
    <source>
        <dbReference type="EMBL" id="CAB4221093.1"/>
    </source>
</evidence>
<sequence length="116" mass="12846">MGEKHVIVTGGDTSVPFISTNLSNPIQGMIRVNGNLMEVFNGTNWIVMNTSYATVGLSNAAQEAIDWAQYKMQQERDIELLKEQYPLLIGAIEEVEQAKSKLDLLLALTRDYDVAG</sequence>
<dbReference type="EMBL" id="LR797503">
    <property type="protein sequence ID" value="CAB4221093.1"/>
    <property type="molecule type" value="Genomic_DNA"/>
</dbReference>
<accession>A0A6J5SZX8</accession>
<proteinExistence type="predicted"/>
<reference evidence="1" key="1">
    <citation type="submission" date="2020-05" db="EMBL/GenBank/DDBJ databases">
        <authorList>
            <person name="Chiriac C."/>
            <person name="Salcher M."/>
            <person name="Ghai R."/>
            <person name="Kavagutti S V."/>
        </authorList>
    </citation>
    <scope>NUCLEOTIDE SEQUENCE</scope>
</reference>
<organism evidence="1">
    <name type="scientific">uncultured Caudovirales phage</name>
    <dbReference type="NCBI Taxonomy" id="2100421"/>
    <lineage>
        <taxon>Viruses</taxon>
        <taxon>Duplodnaviria</taxon>
        <taxon>Heunggongvirae</taxon>
        <taxon>Uroviricota</taxon>
        <taxon>Caudoviricetes</taxon>
        <taxon>Peduoviridae</taxon>
        <taxon>Maltschvirus</taxon>
        <taxon>Maltschvirus maltsch</taxon>
    </lineage>
</organism>